<evidence type="ECO:0008006" key="3">
    <source>
        <dbReference type="Google" id="ProtNLM"/>
    </source>
</evidence>
<dbReference type="InParanoid" id="A0A3Q7HLN1"/>
<reference evidence="1" key="2">
    <citation type="submission" date="2019-01" db="UniProtKB">
        <authorList>
            <consortium name="EnsemblPlants"/>
        </authorList>
    </citation>
    <scope>IDENTIFICATION</scope>
    <source>
        <strain evidence="1">cv. Heinz 1706</strain>
    </source>
</reference>
<dbReference type="EnsemblPlants" id="Solyc08g014140.1.1">
    <property type="protein sequence ID" value="Solyc08g014140.1.1.1"/>
    <property type="gene ID" value="Solyc08g014140.1"/>
</dbReference>
<reference evidence="1" key="1">
    <citation type="journal article" date="2012" name="Nature">
        <title>The tomato genome sequence provides insights into fleshy fruit evolution.</title>
        <authorList>
            <consortium name="Tomato Genome Consortium"/>
        </authorList>
    </citation>
    <scope>NUCLEOTIDE SEQUENCE [LARGE SCALE GENOMIC DNA]</scope>
    <source>
        <strain evidence="1">cv. Heinz 1706</strain>
    </source>
</reference>
<dbReference type="Gramene" id="Solyc08g014140.1.1">
    <property type="protein sequence ID" value="Solyc08g014140.1.1.1"/>
    <property type="gene ID" value="Solyc08g014140.1"/>
</dbReference>
<organism evidence="1">
    <name type="scientific">Solanum lycopersicum</name>
    <name type="common">Tomato</name>
    <name type="synonym">Lycopersicon esculentum</name>
    <dbReference type="NCBI Taxonomy" id="4081"/>
    <lineage>
        <taxon>Eukaryota</taxon>
        <taxon>Viridiplantae</taxon>
        <taxon>Streptophyta</taxon>
        <taxon>Embryophyta</taxon>
        <taxon>Tracheophyta</taxon>
        <taxon>Spermatophyta</taxon>
        <taxon>Magnoliopsida</taxon>
        <taxon>eudicotyledons</taxon>
        <taxon>Gunneridae</taxon>
        <taxon>Pentapetalae</taxon>
        <taxon>asterids</taxon>
        <taxon>lamiids</taxon>
        <taxon>Solanales</taxon>
        <taxon>Solanaceae</taxon>
        <taxon>Solanoideae</taxon>
        <taxon>Solaneae</taxon>
        <taxon>Solanum</taxon>
        <taxon>Solanum subgen. Lycopersicon</taxon>
    </lineage>
</organism>
<dbReference type="PaxDb" id="4081-Solyc08g014140.1.1"/>
<proteinExistence type="predicted"/>
<keyword evidence="2" id="KW-1185">Reference proteome</keyword>
<evidence type="ECO:0000313" key="2">
    <source>
        <dbReference type="Proteomes" id="UP000004994"/>
    </source>
</evidence>
<evidence type="ECO:0000313" key="1">
    <source>
        <dbReference type="EnsemblPlants" id="Solyc08g014140.1.1.1"/>
    </source>
</evidence>
<dbReference type="AlphaFoldDB" id="A0A3Q7HLN1"/>
<dbReference type="Proteomes" id="UP000004994">
    <property type="component" value="Chromosome 8"/>
</dbReference>
<accession>A0A3Q7HLN1</accession>
<name>A0A3Q7HLN1_SOLLC</name>
<protein>
    <recommendedName>
        <fullName evidence="3">RNase H type-1 domain-containing protein</fullName>
    </recommendedName>
</protein>
<sequence>MGSKNGKVWTKPGVLRDDSGHLIMAFSVATQCRSNNQAEAMPALYVIECCNRALDKTNTI</sequence>